<accession>A0ABW2C8S3</accession>
<sequence>MSVSGRLPLPAVDILFEDLDLGRPPQPFEVPVVGDTINERARLREATHHTLEQQGLMRAGRVEPMLADHLALLAQAPFALVLTGDADGTLLLARGVSDGRDAVIGTQQGNHIVLTPVRATAVVPATLDVLPRIPAGRGTSATMPMPVQRPRQQPDDENYNPLAAARDNPAATGRHERTIARLFEQEKLGLGALTATVSSGTPPKWQQLCQLTWWDFNQERGGPGRWFTSTAGDPPQTSIHPGDNQRIAHYIQQLVDPHLPWN</sequence>
<comment type="subcellular location">
    <subcellularLocation>
        <location evidence="1">Cytoplasm</location>
    </subcellularLocation>
</comment>
<organism evidence="6 7">
    <name type="scientific">Haloechinothrix salitolerans</name>
    <dbReference type="NCBI Taxonomy" id="926830"/>
    <lineage>
        <taxon>Bacteria</taxon>
        <taxon>Bacillati</taxon>
        <taxon>Actinomycetota</taxon>
        <taxon>Actinomycetes</taxon>
        <taxon>Pseudonocardiales</taxon>
        <taxon>Pseudonocardiaceae</taxon>
        <taxon>Haloechinothrix</taxon>
    </lineage>
</organism>
<evidence type="ECO:0000256" key="4">
    <source>
        <dbReference type="ARBA" id="ARBA00023186"/>
    </source>
</evidence>
<dbReference type="EMBL" id="JBHSXX010000001">
    <property type="protein sequence ID" value="MFC6871692.1"/>
    <property type="molecule type" value="Genomic_DNA"/>
</dbReference>
<dbReference type="Proteomes" id="UP001596337">
    <property type="component" value="Unassembled WGS sequence"/>
</dbReference>
<dbReference type="InterPro" id="IPR025734">
    <property type="entry name" value="EspG"/>
</dbReference>
<evidence type="ECO:0000256" key="1">
    <source>
        <dbReference type="ARBA" id="ARBA00004496"/>
    </source>
</evidence>
<dbReference type="RefSeq" id="WP_345391719.1">
    <property type="nucleotide sequence ID" value="NZ_BAABLA010000007.1"/>
</dbReference>
<feature type="region of interest" description="Disordered" evidence="5">
    <location>
        <begin position="134"/>
        <end position="155"/>
    </location>
</feature>
<comment type="similarity">
    <text evidence="2">Belongs to the EspG family.</text>
</comment>
<reference evidence="7" key="1">
    <citation type="journal article" date="2019" name="Int. J. Syst. Evol. Microbiol.">
        <title>The Global Catalogue of Microorganisms (GCM) 10K type strain sequencing project: providing services to taxonomists for standard genome sequencing and annotation.</title>
        <authorList>
            <consortium name="The Broad Institute Genomics Platform"/>
            <consortium name="The Broad Institute Genome Sequencing Center for Infectious Disease"/>
            <person name="Wu L."/>
            <person name="Ma J."/>
        </authorList>
    </citation>
    <scope>NUCLEOTIDE SEQUENCE [LARGE SCALE GENOMIC DNA]</scope>
    <source>
        <strain evidence="7">KCTC 32255</strain>
    </source>
</reference>
<evidence type="ECO:0000313" key="6">
    <source>
        <dbReference type="EMBL" id="MFC6871692.1"/>
    </source>
</evidence>
<keyword evidence="4" id="KW-0143">Chaperone</keyword>
<dbReference type="Pfam" id="PF14011">
    <property type="entry name" value="ESX-1_EspG"/>
    <property type="match status" value="1"/>
</dbReference>
<protein>
    <submittedName>
        <fullName evidence="6">ESX secretion-associated protein EspG</fullName>
    </submittedName>
</protein>
<keyword evidence="3" id="KW-0963">Cytoplasm</keyword>
<evidence type="ECO:0000256" key="2">
    <source>
        <dbReference type="ARBA" id="ARBA00006411"/>
    </source>
</evidence>
<evidence type="ECO:0000256" key="5">
    <source>
        <dbReference type="SAM" id="MobiDB-lite"/>
    </source>
</evidence>
<proteinExistence type="inferred from homology"/>
<evidence type="ECO:0000256" key="3">
    <source>
        <dbReference type="ARBA" id="ARBA00022490"/>
    </source>
</evidence>
<gene>
    <name evidence="6" type="ORF">ACFQGD_31685</name>
</gene>
<evidence type="ECO:0000313" key="7">
    <source>
        <dbReference type="Proteomes" id="UP001596337"/>
    </source>
</evidence>
<comment type="caution">
    <text evidence="6">The sequence shown here is derived from an EMBL/GenBank/DDBJ whole genome shotgun (WGS) entry which is preliminary data.</text>
</comment>
<name>A0ABW2C8S3_9PSEU</name>
<keyword evidence="7" id="KW-1185">Reference proteome</keyword>